<proteinExistence type="predicted"/>
<name>A0AAW5JPZ9_9FIRM</name>
<reference evidence="1" key="1">
    <citation type="submission" date="2022-06" db="EMBL/GenBank/DDBJ databases">
        <title>Isolation of gut microbiota from human fecal samples.</title>
        <authorList>
            <person name="Pamer E.G."/>
            <person name="Barat B."/>
            <person name="Waligurski E."/>
            <person name="Medina S."/>
            <person name="Paddock L."/>
            <person name="Mostad J."/>
        </authorList>
    </citation>
    <scope>NUCLEOTIDE SEQUENCE</scope>
    <source>
        <strain evidence="1">DFI.9.91</strain>
    </source>
</reference>
<dbReference type="InterPro" id="IPR025412">
    <property type="entry name" value="DUF4304"/>
</dbReference>
<evidence type="ECO:0000313" key="1">
    <source>
        <dbReference type="EMBL" id="MCQ4771267.1"/>
    </source>
</evidence>
<dbReference type="EMBL" id="JANFYS010000027">
    <property type="protein sequence ID" value="MCQ4771267.1"/>
    <property type="molecule type" value="Genomic_DNA"/>
</dbReference>
<dbReference type="Pfam" id="PF14137">
    <property type="entry name" value="DUF4304"/>
    <property type="match status" value="1"/>
</dbReference>
<organism evidence="1 2">
    <name type="scientific">Intestinimonas massiliensis</name>
    <name type="common">ex Afouda et al. 2020</name>
    <dbReference type="NCBI Taxonomy" id="1673721"/>
    <lineage>
        <taxon>Bacteria</taxon>
        <taxon>Bacillati</taxon>
        <taxon>Bacillota</taxon>
        <taxon>Clostridia</taxon>
        <taxon>Eubacteriales</taxon>
        <taxon>Intestinimonas</taxon>
    </lineage>
</organism>
<accession>A0AAW5JPZ9</accession>
<dbReference type="Proteomes" id="UP001204562">
    <property type="component" value="Unassembled WGS sequence"/>
</dbReference>
<gene>
    <name evidence="1" type="ORF">NE579_12445</name>
</gene>
<dbReference type="RefSeq" id="WP_256304485.1">
    <property type="nucleotide sequence ID" value="NZ_JANFYS010000027.1"/>
</dbReference>
<protein>
    <submittedName>
        <fullName evidence="1">DUF4304 domain-containing protein</fullName>
    </submittedName>
</protein>
<evidence type="ECO:0000313" key="2">
    <source>
        <dbReference type="Proteomes" id="UP001204562"/>
    </source>
</evidence>
<dbReference type="AlphaFoldDB" id="A0AAW5JPZ9"/>
<sequence>MERALRLEVASQKSLHGVYDVLAEKSMRRFSMVACYHFKRIAPGARIWAWKEPEPQGYLVTYYDMGNHPVWMTLWSTELPSGNGERLWWETERFARDFNRDTVLVSEDEQGVVCYRFYSPDRGARAWVRVAPDGSSMTGEQTEQFFQGLVKRWRRGALELEAVHFEERTQACAWLDDAFGFQPREMPERRSVLEAAARNALKSPFHVMPLVRDKAYLDYDPKAEYEKVLQAAQGLLAPSGFHKSKGNFYRLWEGGTYMECIQFQRNWMRLDPTQETIFTVNIGWGAAAHSGRERWAARDLTRGAAPCSRRIGHLTRGYDHWYELYPGVDTVEVAETVMSDLKKAVAYLDQCRTPG</sequence>
<comment type="caution">
    <text evidence="1">The sequence shown here is derived from an EMBL/GenBank/DDBJ whole genome shotgun (WGS) entry which is preliminary data.</text>
</comment>